<dbReference type="AlphaFoldDB" id="A0A7M5WV95"/>
<reference evidence="1" key="1">
    <citation type="submission" date="2021-01" db="UniProtKB">
        <authorList>
            <consortium name="EnsemblMetazoa"/>
        </authorList>
    </citation>
    <scope>IDENTIFICATION</scope>
</reference>
<evidence type="ECO:0000313" key="2">
    <source>
        <dbReference type="Proteomes" id="UP000594262"/>
    </source>
</evidence>
<name>A0A7M5WV95_9CNID</name>
<organism evidence="1 2">
    <name type="scientific">Clytia hemisphaerica</name>
    <dbReference type="NCBI Taxonomy" id="252671"/>
    <lineage>
        <taxon>Eukaryota</taxon>
        <taxon>Metazoa</taxon>
        <taxon>Cnidaria</taxon>
        <taxon>Hydrozoa</taxon>
        <taxon>Hydroidolina</taxon>
        <taxon>Leptothecata</taxon>
        <taxon>Obeliida</taxon>
        <taxon>Clytiidae</taxon>
        <taxon>Clytia</taxon>
    </lineage>
</organism>
<sequence length="123" mass="14129">MLNDECYLFQIVRQSAFGPHVELFVYRSIRVKFFSCTRCGNSSIVEKSLPVDTDGKKIKESLKECNNELRHGYCCRKVEWKLSANNPRHINPGTILSDIAKDLVLNFQAVRSMSLSLKKIFQS</sequence>
<dbReference type="EnsemblMetazoa" id="CLYHEMT013693.1">
    <property type="protein sequence ID" value="CLYHEMP013693.1"/>
    <property type="gene ID" value="CLYHEMG013693"/>
</dbReference>
<proteinExistence type="predicted"/>
<protein>
    <submittedName>
        <fullName evidence="1">Uncharacterized protein</fullName>
    </submittedName>
</protein>
<evidence type="ECO:0000313" key="1">
    <source>
        <dbReference type="EnsemblMetazoa" id="CLYHEMP013693.1"/>
    </source>
</evidence>
<dbReference type="Proteomes" id="UP000594262">
    <property type="component" value="Unplaced"/>
</dbReference>
<accession>A0A7M5WV95</accession>
<keyword evidence="2" id="KW-1185">Reference proteome</keyword>